<evidence type="ECO:0000313" key="2">
    <source>
        <dbReference type="Proteomes" id="UP000186955"/>
    </source>
</evidence>
<sequence>MFYAHLLSPFNFQKDMELNYPNLWKAEIEFPLAKILSTNTDEESKLVWKEEYPDIPYQIVEFTPAGEPIYVTENAMDIHGYKCHWIGCLWRAANVIPMIKWAKYRVSRTDLVCPGCNHRIRAAKAEDALELCQREFGFPIFNLWDSPQRQFGKQGFVDRILALAQNQDQTQDQFQDHVFRYLKFLQLMKENQNTLVPTLDIDLIWHTHQLSPVAYEKYCKTHIGRPINHVDTIRAMRRSKKEDNTASLWATRYSESYHDPQNPEKTAEIERRKAACQKDSEDIEAKLTAFDKDHEHLKKDLDEIKVRLETKLADYRTVQDASTALNAEIAGIETSIRSIKPKLRLPGLRYYNKQQKQHIAKLQNKLQPLGERRLYKSREVESRYHEYDREYQDQRHKLGLSNTARRERQALEQQLTRKVTEAKAAIWRFKGEQLEDRYNGSWYSIVPSEAQLGVYPILDDPANRIIFYRGYVGSSGVGGYGGSDGGFGVGCSGFGDAGCGAGCGGGSGGGCGGS</sequence>
<evidence type="ECO:0000313" key="1">
    <source>
        <dbReference type="EMBL" id="OKP14554.1"/>
    </source>
</evidence>
<dbReference type="Proteomes" id="UP000186955">
    <property type="component" value="Unassembled WGS sequence"/>
</dbReference>
<dbReference type="Pfam" id="PF07173">
    <property type="entry name" value="GRDP-like"/>
    <property type="match status" value="1"/>
</dbReference>
<protein>
    <submittedName>
        <fullName evidence="1">Uncharacterized protein</fullName>
    </submittedName>
</protein>
<comment type="caution">
    <text evidence="1">The sequence shown here is derived from an EMBL/GenBank/DDBJ whole genome shotgun (WGS) entry which is preliminary data.</text>
</comment>
<dbReference type="InterPro" id="IPR009836">
    <property type="entry name" value="GRDP-like"/>
</dbReference>
<name>A0A1Q5UQ18_9EURO</name>
<dbReference type="PANTHER" id="PTHR34365">
    <property type="entry name" value="ENOLASE (DUF1399)"/>
    <property type="match status" value="1"/>
</dbReference>
<keyword evidence="2" id="KW-1185">Reference proteome</keyword>
<organism evidence="1 2">
    <name type="scientific">Penicillium subrubescens</name>
    <dbReference type="NCBI Taxonomy" id="1316194"/>
    <lineage>
        <taxon>Eukaryota</taxon>
        <taxon>Fungi</taxon>
        <taxon>Dikarya</taxon>
        <taxon>Ascomycota</taxon>
        <taxon>Pezizomycotina</taxon>
        <taxon>Eurotiomycetes</taxon>
        <taxon>Eurotiomycetidae</taxon>
        <taxon>Eurotiales</taxon>
        <taxon>Aspergillaceae</taxon>
        <taxon>Penicillium</taxon>
    </lineage>
</organism>
<dbReference type="STRING" id="1316194.A0A1Q5UQ18"/>
<proteinExistence type="predicted"/>
<gene>
    <name evidence="1" type="ORF">PENSUB_13906</name>
</gene>
<dbReference type="EMBL" id="MNBE01000079">
    <property type="protein sequence ID" value="OKP14554.1"/>
    <property type="molecule type" value="Genomic_DNA"/>
</dbReference>
<dbReference type="AlphaFoldDB" id="A0A1Q5UQ18"/>
<accession>A0A1Q5UQ18</accession>
<dbReference type="PANTHER" id="PTHR34365:SF7">
    <property type="entry name" value="GLYCINE-RICH DOMAIN-CONTAINING PROTEIN 1"/>
    <property type="match status" value="1"/>
</dbReference>
<reference evidence="1 2" key="1">
    <citation type="submission" date="2016-10" db="EMBL/GenBank/DDBJ databases">
        <title>Genome sequence of the ascomycete fungus Penicillium subrubescens.</title>
        <authorList>
            <person name="De Vries R.P."/>
            <person name="Peng M."/>
            <person name="Dilokpimol A."/>
            <person name="Hilden K."/>
            <person name="Makela M.R."/>
            <person name="Grigoriev I."/>
            <person name="Riley R."/>
            <person name="Granchi Z."/>
        </authorList>
    </citation>
    <scope>NUCLEOTIDE SEQUENCE [LARGE SCALE GENOMIC DNA]</scope>
    <source>
        <strain evidence="1 2">CBS 132785</strain>
    </source>
</reference>